<keyword evidence="2" id="KW-0436">Ligase</keyword>
<dbReference type="GO" id="GO:0008841">
    <property type="term" value="F:dihydrofolate synthase activity"/>
    <property type="evidence" value="ECO:0007669"/>
    <property type="project" value="TreeGrafter"/>
</dbReference>
<evidence type="ECO:0000256" key="2">
    <source>
        <dbReference type="ARBA" id="ARBA00022598"/>
    </source>
</evidence>
<dbReference type="EMBL" id="SHOA02000002">
    <property type="protein sequence ID" value="TDH69634.1"/>
    <property type="molecule type" value="Genomic_DNA"/>
</dbReference>
<evidence type="ECO:0000256" key="5">
    <source>
        <dbReference type="ARBA" id="ARBA00022840"/>
    </source>
</evidence>
<proteinExistence type="inferred from homology"/>
<dbReference type="InterPro" id="IPR013221">
    <property type="entry name" value="Mur_ligase_cen"/>
</dbReference>
<dbReference type="PANTHER" id="PTHR11136">
    <property type="entry name" value="FOLYLPOLYGLUTAMATE SYNTHASE-RELATED"/>
    <property type="match status" value="1"/>
</dbReference>
<sequence>MAFRQQNAKFRRWPWFRAYTVFTHARFRQAPAPAAYARFEPLQLLNSSVLSTPVGSKSLLDGSRSLSQRPALENITKNTIENDVNSAVRVDSATYEMLLQRLYQVNQFTAVKDGLENMQRLNAAFGDPASQLRVVHVAGTNGKGSVTYKVAKVLERSGYKTGLYMSPHIASFRERVQINGQFISERDVCNLLSEIFTISAQLRIPATFFEMTTMLAFIYFAKQGVDYVALETGLGGRLDSTNIVTPALSVITSIGLDHMRVLGNTREAIAREKAGIIKPHVPVVVGPHTPLNVIMEFATQNNAPLVHVPIQTGFDDDYNAENTAIAREACVQLNALHAVETGKPCGIEKSIELTNEHIIAALESRPPCRFQVLHVLRPNSNERKVTVVLDVAHNPQGIDKLIGLLYKRFPDQKFRFVCGFSADKAIDKVLEKIMNVVRDTNPKASDKELQTFIHLVKANHVRGASLDDINRALANASAQGENFYEFTEMLSISKGLETALARSRASKDKEVVVVCGSVFLMAEARQALGYKEPIDSVALNDGKSVDLSTFQNQLLVAQHKATIAAVL</sequence>
<accession>A0A976FN93</accession>
<dbReference type="NCBIfam" id="TIGR01499">
    <property type="entry name" value="folC"/>
    <property type="match status" value="1"/>
</dbReference>
<evidence type="ECO:0000256" key="3">
    <source>
        <dbReference type="ARBA" id="ARBA00022723"/>
    </source>
</evidence>
<evidence type="ECO:0008006" key="11">
    <source>
        <dbReference type="Google" id="ProtNLM"/>
    </source>
</evidence>
<dbReference type="Pfam" id="PF08245">
    <property type="entry name" value="Mur_ligase_M"/>
    <property type="match status" value="1"/>
</dbReference>
<dbReference type="GeneID" id="94353450"/>
<dbReference type="InterPro" id="IPR001645">
    <property type="entry name" value="Folylpolyglutamate_synth"/>
</dbReference>
<reference evidence="9 10" key="1">
    <citation type="journal article" date="2021" name="Genome Biol.">
        <title>AFLAP: assembly-free linkage analysis pipeline using k-mers from genome sequencing data.</title>
        <authorList>
            <person name="Fletcher K."/>
            <person name="Zhang L."/>
            <person name="Gil J."/>
            <person name="Han R."/>
            <person name="Cavanaugh K."/>
            <person name="Michelmore R."/>
        </authorList>
    </citation>
    <scope>NUCLEOTIDE SEQUENCE [LARGE SCALE GENOMIC DNA]</scope>
    <source>
        <strain evidence="9 10">SF5</strain>
    </source>
</reference>
<feature type="domain" description="Mur ligase C-terminal" evidence="7">
    <location>
        <begin position="382"/>
        <end position="517"/>
    </location>
</feature>
<evidence type="ECO:0000256" key="6">
    <source>
        <dbReference type="ARBA" id="ARBA00022842"/>
    </source>
</evidence>
<keyword evidence="6" id="KW-0460">Magnesium</keyword>
<dbReference type="SUPFAM" id="SSF53244">
    <property type="entry name" value="MurD-like peptide ligases, peptide-binding domain"/>
    <property type="match status" value="1"/>
</dbReference>
<dbReference type="Pfam" id="PF02875">
    <property type="entry name" value="Mur_ligase_C"/>
    <property type="match status" value="1"/>
</dbReference>
<dbReference type="SUPFAM" id="SSF53623">
    <property type="entry name" value="MurD-like peptide ligases, catalytic domain"/>
    <property type="match status" value="1"/>
</dbReference>
<evidence type="ECO:0000313" key="10">
    <source>
        <dbReference type="Proteomes" id="UP000294530"/>
    </source>
</evidence>
<organism evidence="9 10">
    <name type="scientific">Bremia lactucae</name>
    <name type="common">Lettuce downy mildew</name>
    <dbReference type="NCBI Taxonomy" id="4779"/>
    <lineage>
        <taxon>Eukaryota</taxon>
        <taxon>Sar</taxon>
        <taxon>Stramenopiles</taxon>
        <taxon>Oomycota</taxon>
        <taxon>Peronosporomycetes</taxon>
        <taxon>Peronosporales</taxon>
        <taxon>Peronosporaceae</taxon>
        <taxon>Bremia</taxon>
    </lineage>
</organism>
<dbReference type="PROSITE" id="PS01011">
    <property type="entry name" value="FOLYLPOLYGLU_SYNT_1"/>
    <property type="match status" value="1"/>
</dbReference>
<dbReference type="GO" id="GO:0004326">
    <property type="term" value="F:tetrahydrofolylpolyglutamate synthase activity"/>
    <property type="evidence" value="ECO:0007669"/>
    <property type="project" value="InterPro"/>
</dbReference>
<dbReference type="Proteomes" id="UP000294530">
    <property type="component" value="Unassembled WGS sequence"/>
</dbReference>
<dbReference type="InterPro" id="IPR036615">
    <property type="entry name" value="Mur_ligase_C_dom_sf"/>
</dbReference>
<dbReference type="GO" id="GO:0046872">
    <property type="term" value="F:metal ion binding"/>
    <property type="evidence" value="ECO:0007669"/>
    <property type="project" value="UniProtKB-KW"/>
</dbReference>
<evidence type="ECO:0000256" key="4">
    <source>
        <dbReference type="ARBA" id="ARBA00022741"/>
    </source>
</evidence>
<dbReference type="AlphaFoldDB" id="A0A976FN93"/>
<dbReference type="InterPro" id="IPR036565">
    <property type="entry name" value="Mur-like_cat_sf"/>
</dbReference>
<keyword evidence="5" id="KW-0067">ATP-binding</keyword>
<dbReference type="InterPro" id="IPR018109">
    <property type="entry name" value="Folylpolyglutamate_synth_CS"/>
</dbReference>
<keyword evidence="4" id="KW-0547">Nucleotide-binding</keyword>
<evidence type="ECO:0000259" key="8">
    <source>
        <dbReference type="Pfam" id="PF08245"/>
    </source>
</evidence>
<dbReference type="InterPro" id="IPR004101">
    <property type="entry name" value="Mur_ligase_C"/>
</dbReference>
<dbReference type="Gene3D" id="3.40.1190.10">
    <property type="entry name" value="Mur-like, catalytic domain"/>
    <property type="match status" value="1"/>
</dbReference>
<comment type="similarity">
    <text evidence="1">Belongs to the folylpolyglutamate synthase family.</text>
</comment>
<evidence type="ECO:0000313" key="9">
    <source>
        <dbReference type="EMBL" id="TDH69634.1"/>
    </source>
</evidence>
<dbReference type="Gene3D" id="3.90.190.20">
    <property type="entry name" value="Mur ligase, C-terminal domain"/>
    <property type="match status" value="1"/>
</dbReference>
<dbReference type="GO" id="GO:0005829">
    <property type="term" value="C:cytosol"/>
    <property type="evidence" value="ECO:0007669"/>
    <property type="project" value="TreeGrafter"/>
</dbReference>
<dbReference type="OrthoDB" id="5212574at2759"/>
<dbReference type="PANTHER" id="PTHR11136:SF0">
    <property type="entry name" value="DIHYDROFOLATE SYNTHETASE-RELATED"/>
    <property type="match status" value="1"/>
</dbReference>
<feature type="domain" description="Mur ligase central" evidence="8">
    <location>
        <begin position="137"/>
        <end position="312"/>
    </location>
</feature>
<comment type="caution">
    <text evidence="9">The sequence shown here is derived from an EMBL/GenBank/DDBJ whole genome shotgun (WGS) entry which is preliminary data.</text>
</comment>
<gene>
    <name evidence="9" type="ORF">CCR75_009740</name>
</gene>
<name>A0A976FN93_BRELC</name>
<evidence type="ECO:0000259" key="7">
    <source>
        <dbReference type="Pfam" id="PF02875"/>
    </source>
</evidence>
<keyword evidence="3" id="KW-0479">Metal-binding</keyword>
<dbReference type="GO" id="GO:0005524">
    <property type="term" value="F:ATP binding"/>
    <property type="evidence" value="ECO:0007669"/>
    <property type="project" value="UniProtKB-KW"/>
</dbReference>
<keyword evidence="10" id="KW-1185">Reference proteome</keyword>
<protein>
    <recommendedName>
        <fullName evidence="11">Mur ligase central domain-containing protein</fullName>
    </recommendedName>
</protein>
<dbReference type="RefSeq" id="XP_067819133.1">
    <property type="nucleotide sequence ID" value="XM_067967779.1"/>
</dbReference>
<dbReference type="GO" id="GO:0005739">
    <property type="term" value="C:mitochondrion"/>
    <property type="evidence" value="ECO:0007669"/>
    <property type="project" value="TreeGrafter"/>
</dbReference>
<evidence type="ECO:0000256" key="1">
    <source>
        <dbReference type="ARBA" id="ARBA00008276"/>
    </source>
</evidence>
<dbReference type="KEGG" id="blac:94353450"/>